<sequence length="485" mass="53010">MTSTWKVPLIIRGNVIESDEQHFGGRRGGVSFTAPDVRRHADELTLRGPSMMADLYTLSLDEIVDFLVELGQHLNFADNRHLQHAFELACTTSGLSESILRFHYARTPRLFQRDELYAIVARSVGADYLEGWVEQPGKLIPGVTARTRAFGARCVHVIAGNAPVVAVLTVIRNALTRSDAIIKAPSNDPLTATAIARTMIDMAPNHPLTRHLSVAYWKGGDEAVEQRIYDPRRIEKLVAWGGFDSVKHITRYLQPGIDLITLDPKLSGTIIGKEAFADDATLASVAKRLALDIGAQNQEACVSARVAYVQSGTDEAGLARCARLAGLTFEALQRLPDTLSTPHKAFDPVLKEELDGIRMFADEYTVYGGRGNEGAVIVSRDGTPVSFSRILGCRVGNLVPVDDISTAVRSVNAYTQTIGIFPETLKAALRDRLAWQGAQRLVSLGAAATLQHNLERQDAIEPLRRMVKWVTEESADPALIESLAG</sequence>
<dbReference type="eggNOG" id="COG1012">
    <property type="taxonomic scope" value="Bacteria"/>
</dbReference>
<comment type="catalytic activity">
    <reaction evidence="2">
        <text>a long-chain fatty aldehyde + NADP(+) + CoA = a long-chain fatty acyl-CoA + NADPH + H(+)</text>
        <dbReference type="Rhea" id="RHEA:15437"/>
        <dbReference type="ChEBI" id="CHEBI:15378"/>
        <dbReference type="ChEBI" id="CHEBI:17176"/>
        <dbReference type="ChEBI" id="CHEBI:57287"/>
        <dbReference type="ChEBI" id="CHEBI:57783"/>
        <dbReference type="ChEBI" id="CHEBI:58349"/>
        <dbReference type="ChEBI" id="CHEBI:83139"/>
        <dbReference type="EC" id="1.2.1.50"/>
    </reaction>
</comment>
<evidence type="ECO:0000313" key="4">
    <source>
        <dbReference type="Proteomes" id="UP000001817"/>
    </source>
</evidence>
<gene>
    <name evidence="3" type="ORF">Bxe_C0634</name>
</gene>
<dbReference type="EMBL" id="CP000272">
    <property type="protein sequence ID" value="ABE36532.1"/>
    <property type="molecule type" value="Genomic_DNA"/>
</dbReference>
<accession>Q13HA7</accession>
<dbReference type="GO" id="GO:0008218">
    <property type="term" value="P:bioluminescence"/>
    <property type="evidence" value="ECO:0007669"/>
    <property type="project" value="InterPro"/>
</dbReference>
<keyword evidence="4" id="KW-1185">Reference proteome</keyword>
<evidence type="ECO:0000313" key="3">
    <source>
        <dbReference type="EMBL" id="ABE36532.1"/>
    </source>
</evidence>
<dbReference type="KEGG" id="bxe:Bxe_C0634"/>
<keyword evidence="2" id="KW-0560">Oxidoreductase</keyword>
<proteinExistence type="inferred from homology"/>
<dbReference type="SUPFAM" id="SSF53720">
    <property type="entry name" value="ALDH-like"/>
    <property type="match status" value="1"/>
</dbReference>
<name>Q13HA7_PARXL</name>
<dbReference type="RefSeq" id="WP_011493788.1">
    <property type="nucleotide sequence ID" value="NC_007953.1"/>
</dbReference>
<dbReference type="Proteomes" id="UP000001817">
    <property type="component" value="Chromosome 3"/>
</dbReference>
<dbReference type="GO" id="GO:0003995">
    <property type="term" value="F:acyl-CoA dehydrogenase activity"/>
    <property type="evidence" value="ECO:0007669"/>
    <property type="project" value="InterPro"/>
</dbReference>
<keyword evidence="1 2" id="KW-0521">NADP</keyword>
<dbReference type="CDD" id="cd07080">
    <property type="entry name" value="ALDH_Acyl-CoA-Red_LuxC"/>
    <property type="match status" value="1"/>
</dbReference>
<dbReference type="AlphaFoldDB" id="Q13HA7"/>
<dbReference type="GO" id="GO:0050062">
    <property type="term" value="F:long-chain-fatty-acyl-CoA reductase activity"/>
    <property type="evidence" value="ECO:0007669"/>
    <property type="project" value="UniProtKB-EC"/>
</dbReference>
<dbReference type="InterPro" id="IPR008670">
    <property type="entry name" value="CoA_reduct_LuxC"/>
</dbReference>
<dbReference type="PIRSF" id="PIRSF009414">
    <property type="entry name" value="LuxC"/>
    <property type="match status" value="1"/>
</dbReference>
<dbReference type="EC" id="1.2.1.50" evidence="2"/>
<dbReference type="InterPro" id="IPR016161">
    <property type="entry name" value="Ald_DH/histidinol_DH"/>
</dbReference>
<reference evidence="3 4" key="1">
    <citation type="journal article" date="2006" name="Proc. Natl. Acad. Sci. U.S.A.">
        <title>Burkholderia xenovorans LB400 harbors a multi-replicon, 9.73-Mbp genome shaped for versatility.</title>
        <authorList>
            <person name="Chain P.S."/>
            <person name="Denef V.J."/>
            <person name="Konstantinidis K.T."/>
            <person name="Vergez L.M."/>
            <person name="Agullo L."/>
            <person name="Reyes V.L."/>
            <person name="Hauser L."/>
            <person name="Cordova M."/>
            <person name="Gomez L."/>
            <person name="Gonzalez M."/>
            <person name="Land M."/>
            <person name="Lao V."/>
            <person name="Larimer F."/>
            <person name="LiPuma J.J."/>
            <person name="Mahenthiralingam E."/>
            <person name="Malfatti S.A."/>
            <person name="Marx C.J."/>
            <person name="Parnell J.J."/>
            <person name="Ramette A."/>
            <person name="Richardson P."/>
            <person name="Seeger M."/>
            <person name="Smith D."/>
            <person name="Spilker T."/>
            <person name="Sul W.J."/>
            <person name="Tsoi T.V."/>
            <person name="Ulrich L.E."/>
            <person name="Zhulin I.B."/>
            <person name="Tiedje J.M."/>
        </authorList>
    </citation>
    <scope>NUCLEOTIDE SEQUENCE [LARGE SCALE GENOMIC DNA]</scope>
    <source>
        <strain evidence="3 4">LB400</strain>
    </source>
</reference>
<dbReference type="STRING" id="266265.Bxe_C0634"/>
<evidence type="ECO:0000256" key="2">
    <source>
        <dbReference type="PIRNR" id="PIRNR009414"/>
    </source>
</evidence>
<dbReference type="Pfam" id="PF05893">
    <property type="entry name" value="LuxC"/>
    <property type="match status" value="1"/>
</dbReference>
<organism evidence="3 4">
    <name type="scientific">Paraburkholderia xenovorans (strain LB400)</name>
    <dbReference type="NCBI Taxonomy" id="266265"/>
    <lineage>
        <taxon>Bacteria</taxon>
        <taxon>Pseudomonadati</taxon>
        <taxon>Pseudomonadota</taxon>
        <taxon>Betaproteobacteria</taxon>
        <taxon>Burkholderiales</taxon>
        <taxon>Burkholderiaceae</taxon>
        <taxon>Paraburkholderia</taxon>
    </lineage>
</organism>
<protein>
    <recommendedName>
        <fullName evidence="2">Acyl-CoA reductase</fullName>
        <ecNumber evidence="2">1.2.1.50</ecNumber>
    </recommendedName>
</protein>
<evidence type="ECO:0000256" key="1">
    <source>
        <dbReference type="ARBA" id="ARBA00022857"/>
    </source>
</evidence>
<comment type="similarity">
    <text evidence="2">Belongs to the LuxC family.</text>
</comment>
<dbReference type="PATRIC" id="fig|266265.5.peg.8396"/>